<dbReference type="RefSeq" id="XP_002295075.1">
    <property type="nucleotide sequence ID" value="XM_002295039.1"/>
</dbReference>
<dbReference type="KEGG" id="tps:THAPSDRAFT_11879"/>
<evidence type="ECO:0000313" key="2">
    <source>
        <dbReference type="EMBL" id="EED87855.1"/>
    </source>
</evidence>
<evidence type="ECO:0000256" key="1">
    <source>
        <dbReference type="SAM" id="MobiDB-lite"/>
    </source>
</evidence>
<proteinExistence type="predicted"/>
<protein>
    <submittedName>
        <fullName evidence="2">Uncharacterized protein</fullName>
    </submittedName>
</protein>
<sequence length="282" mass="30565">MISHANPLSHADTNISQHTPHCLHASIDTNTPPLSSLAFFAFAVGEDPADFLAGLDFVAVAFLALVAEDAFVIFAMVGCFVLFGGNFYGCLTFIVPSHATMPPHVEVDSSLDDHYIGASTNANDLASPLFFDEDATVQHTSPSCRLDRRQSDPQSLRIKEEKVEDEKTVEAPYVSKIQLIIGPESDYYKSEIEKPVIAAAPMATTTTETTTQQQSTTESTAITTQQPQEVVKSNNTCSKEKRLIFLRVTNAISTKGWKVVKFIGGGGSRFVSSMGNTFGSSF</sequence>
<dbReference type="HOGENOM" id="CLU_988610_0_0_1"/>
<dbReference type="EMBL" id="CM000653">
    <property type="protein sequence ID" value="EED87855.1"/>
    <property type="molecule type" value="Genomic_DNA"/>
</dbReference>
<dbReference type="PaxDb" id="35128-Thaps11879"/>
<gene>
    <name evidence="2" type="ORF">THAPSDRAFT_11879</name>
</gene>
<dbReference type="AlphaFoldDB" id="B8CFU1"/>
<name>B8CFU1_THAPS</name>
<dbReference type="GeneID" id="7448216"/>
<reference evidence="2 3" key="2">
    <citation type="journal article" date="2008" name="Nature">
        <title>The Phaeodactylum genome reveals the evolutionary history of diatom genomes.</title>
        <authorList>
            <person name="Bowler C."/>
            <person name="Allen A.E."/>
            <person name="Badger J.H."/>
            <person name="Grimwood J."/>
            <person name="Jabbari K."/>
            <person name="Kuo A."/>
            <person name="Maheswari U."/>
            <person name="Martens C."/>
            <person name="Maumus F."/>
            <person name="Otillar R.P."/>
            <person name="Rayko E."/>
            <person name="Salamov A."/>
            <person name="Vandepoele K."/>
            <person name="Beszteri B."/>
            <person name="Gruber A."/>
            <person name="Heijde M."/>
            <person name="Katinka M."/>
            <person name="Mock T."/>
            <person name="Valentin K."/>
            <person name="Verret F."/>
            <person name="Berges J.A."/>
            <person name="Brownlee C."/>
            <person name="Cadoret J.P."/>
            <person name="Chiovitti A."/>
            <person name="Choi C.J."/>
            <person name="Coesel S."/>
            <person name="De Martino A."/>
            <person name="Detter J.C."/>
            <person name="Durkin C."/>
            <person name="Falciatore A."/>
            <person name="Fournet J."/>
            <person name="Haruta M."/>
            <person name="Huysman M.J."/>
            <person name="Jenkins B.D."/>
            <person name="Jiroutova K."/>
            <person name="Jorgensen R.E."/>
            <person name="Joubert Y."/>
            <person name="Kaplan A."/>
            <person name="Kroger N."/>
            <person name="Kroth P.G."/>
            <person name="La Roche J."/>
            <person name="Lindquist E."/>
            <person name="Lommer M."/>
            <person name="Martin-Jezequel V."/>
            <person name="Lopez P.J."/>
            <person name="Lucas S."/>
            <person name="Mangogna M."/>
            <person name="McGinnis K."/>
            <person name="Medlin L.K."/>
            <person name="Montsant A."/>
            <person name="Oudot-Le Secq M.P."/>
            <person name="Napoli C."/>
            <person name="Obornik M."/>
            <person name="Parker M.S."/>
            <person name="Petit J.L."/>
            <person name="Porcel B.M."/>
            <person name="Poulsen N."/>
            <person name="Robison M."/>
            <person name="Rychlewski L."/>
            <person name="Rynearson T.A."/>
            <person name="Schmutz J."/>
            <person name="Shapiro H."/>
            <person name="Siaut M."/>
            <person name="Stanley M."/>
            <person name="Sussman M.R."/>
            <person name="Taylor A.R."/>
            <person name="Vardi A."/>
            <person name="von Dassow P."/>
            <person name="Vyverman W."/>
            <person name="Willis A."/>
            <person name="Wyrwicz L.S."/>
            <person name="Rokhsar D.S."/>
            <person name="Weissenbach J."/>
            <person name="Armbrust E.V."/>
            <person name="Green B.R."/>
            <person name="Van de Peer Y."/>
            <person name="Grigoriev I.V."/>
        </authorList>
    </citation>
    <scope>NUCLEOTIDE SEQUENCE [LARGE SCALE GENOMIC DNA]</scope>
    <source>
        <strain evidence="2 3">CCMP1335</strain>
    </source>
</reference>
<evidence type="ECO:0000313" key="3">
    <source>
        <dbReference type="Proteomes" id="UP000001449"/>
    </source>
</evidence>
<reference evidence="2 3" key="1">
    <citation type="journal article" date="2004" name="Science">
        <title>The genome of the diatom Thalassiosira pseudonana: ecology, evolution, and metabolism.</title>
        <authorList>
            <person name="Armbrust E.V."/>
            <person name="Berges J.A."/>
            <person name="Bowler C."/>
            <person name="Green B.R."/>
            <person name="Martinez D."/>
            <person name="Putnam N.H."/>
            <person name="Zhou S."/>
            <person name="Allen A.E."/>
            <person name="Apt K.E."/>
            <person name="Bechner M."/>
            <person name="Brzezinski M.A."/>
            <person name="Chaal B.K."/>
            <person name="Chiovitti A."/>
            <person name="Davis A.K."/>
            <person name="Demarest M.S."/>
            <person name="Detter J.C."/>
            <person name="Glavina T."/>
            <person name="Goodstein D."/>
            <person name="Hadi M.Z."/>
            <person name="Hellsten U."/>
            <person name="Hildebrand M."/>
            <person name="Jenkins B.D."/>
            <person name="Jurka J."/>
            <person name="Kapitonov V.V."/>
            <person name="Kroger N."/>
            <person name="Lau W.W."/>
            <person name="Lane T.W."/>
            <person name="Larimer F.W."/>
            <person name="Lippmeier J.C."/>
            <person name="Lucas S."/>
            <person name="Medina M."/>
            <person name="Montsant A."/>
            <person name="Obornik M."/>
            <person name="Parker M.S."/>
            <person name="Palenik B."/>
            <person name="Pazour G.J."/>
            <person name="Richardson P.M."/>
            <person name="Rynearson T.A."/>
            <person name="Saito M.A."/>
            <person name="Schwartz D.C."/>
            <person name="Thamatrakoln K."/>
            <person name="Valentin K."/>
            <person name="Vardi A."/>
            <person name="Wilkerson F.P."/>
            <person name="Rokhsar D.S."/>
        </authorList>
    </citation>
    <scope>NUCLEOTIDE SEQUENCE [LARGE SCALE GENOMIC DNA]</scope>
    <source>
        <strain evidence="2 3">CCMP1335</strain>
    </source>
</reference>
<accession>B8CFU1</accession>
<feature type="region of interest" description="Disordered" evidence="1">
    <location>
        <begin position="208"/>
        <end position="227"/>
    </location>
</feature>
<keyword evidence="3" id="KW-1185">Reference proteome</keyword>
<organism evidence="2 3">
    <name type="scientific">Thalassiosira pseudonana</name>
    <name type="common">Marine diatom</name>
    <name type="synonym">Cyclotella nana</name>
    <dbReference type="NCBI Taxonomy" id="35128"/>
    <lineage>
        <taxon>Eukaryota</taxon>
        <taxon>Sar</taxon>
        <taxon>Stramenopiles</taxon>
        <taxon>Ochrophyta</taxon>
        <taxon>Bacillariophyta</taxon>
        <taxon>Coscinodiscophyceae</taxon>
        <taxon>Thalassiosirophycidae</taxon>
        <taxon>Thalassiosirales</taxon>
        <taxon>Thalassiosiraceae</taxon>
        <taxon>Thalassiosira</taxon>
    </lineage>
</organism>
<dbReference type="Proteomes" id="UP000001449">
    <property type="component" value="Chromosome 22"/>
</dbReference>
<dbReference type="InParanoid" id="B8CFU1"/>